<evidence type="ECO:0000256" key="1">
    <source>
        <dbReference type="SAM" id="MobiDB-lite"/>
    </source>
</evidence>
<organism evidence="2 3">
    <name type="scientific">Lipomyces tetrasporus</name>
    <dbReference type="NCBI Taxonomy" id="54092"/>
    <lineage>
        <taxon>Eukaryota</taxon>
        <taxon>Fungi</taxon>
        <taxon>Dikarya</taxon>
        <taxon>Ascomycota</taxon>
        <taxon>Saccharomycotina</taxon>
        <taxon>Lipomycetes</taxon>
        <taxon>Lipomycetales</taxon>
        <taxon>Lipomycetaceae</taxon>
        <taxon>Lipomyces</taxon>
    </lineage>
</organism>
<sequence length="279" mass="30627">TANVKRLLRAKSLLIIAYIGHGIIDMESNRLQLLSENGSQKMPWSPIHEHFLASADDYLQNLDVLAVLDCCYAGSAVRAGGNRSVQLLAACDERSTVRSRKDGVTFTQRFRRAAYALQNAGTLLVSVEALFGELQRLKPPTAPDAVHKIIGSARPLVLPLKYRSPSTLRHSVPRGHETTVLFKISLAGEPNDVILSEFQQIAKTLPGEFKISIEKAYESNSVVFVCRTSWEAFARLRSTLDCVFIASVKGPALVHGEPQKSSTRSFGDPVDNRQADQAA</sequence>
<evidence type="ECO:0000313" key="3">
    <source>
        <dbReference type="Proteomes" id="UP001217417"/>
    </source>
</evidence>
<accession>A0AAD7QRH2</accession>
<dbReference type="AlphaFoldDB" id="A0AAD7QRH2"/>
<comment type="caution">
    <text evidence="2">The sequence shown here is derived from an EMBL/GenBank/DDBJ whole genome shotgun (WGS) entry which is preliminary data.</text>
</comment>
<protein>
    <submittedName>
        <fullName evidence="2">Uncharacterized protein</fullName>
    </submittedName>
</protein>
<dbReference type="Proteomes" id="UP001217417">
    <property type="component" value="Unassembled WGS sequence"/>
</dbReference>
<gene>
    <name evidence="2" type="ORF">POJ06DRAFT_259467</name>
</gene>
<feature type="compositionally biased region" description="Basic and acidic residues" evidence="1">
    <location>
        <begin position="270"/>
        <end position="279"/>
    </location>
</feature>
<name>A0AAD7QRH2_9ASCO</name>
<feature type="non-terminal residue" evidence="2">
    <location>
        <position position="279"/>
    </location>
</feature>
<proteinExistence type="predicted"/>
<evidence type="ECO:0000313" key="2">
    <source>
        <dbReference type="EMBL" id="KAJ8098432.1"/>
    </source>
</evidence>
<dbReference type="GeneID" id="80883558"/>
<reference evidence="2" key="1">
    <citation type="submission" date="2023-03" db="EMBL/GenBank/DDBJ databases">
        <title>Near-Complete genome sequence of Lipomyces tetrasporous NRRL Y-64009, an oleaginous yeast capable of growing on lignocellulosic hydrolysates.</title>
        <authorList>
            <consortium name="Lawrence Berkeley National Laboratory"/>
            <person name="Jagtap S.S."/>
            <person name="Liu J.-J."/>
            <person name="Walukiewicz H.E."/>
            <person name="Pangilinan J."/>
            <person name="Lipzen A."/>
            <person name="Ahrendt S."/>
            <person name="Koriabine M."/>
            <person name="Cobaugh K."/>
            <person name="Salamov A."/>
            <person name="Yoshinaga Y."/>
            <person name="Ng V."/>
            <person name="Daum C."/>
            <person name="Grigoriev I.V."/>
            <person name="Slininger P.J."/>
            <person name="Dien B.S."/>
            <person name="Jin Y.-S."/>
            <person name="Rao C.V."/>
        </authorList>
    </citation>
    <scope>NUCLEOTIDE SEQUENCE</scope>
    <source>
        <strain evidence="2">NRRL Y-64009</strain>
    </source>
</reference>
<dbReference type="EMBL" id="JARPMG010000009">
    <property type="protein sequence ID" value="KAJ8098432.1"/>
    <property type="molecule type" value="Genomic_DNA"/>
</dbReference>
<feature type="region of interest" description="Disordered" evidence="1">
    <location>
        <begin position="255"/>
        <end position="279"/>
    </location>
</feature>
<dbReference type="RefSeq" id="XP_056041882.1">
    <property type="nucleotide sequence ID" value="XM_056188392.1"/>
</dbReference>
<keyword evidence="3" id="KW-1185">Reference proteome</keyword>